<dbReference type="AlphaFoldDB" id="A0A4Q2KCN9"/>
<dbReference type="Gene3D" id="2.160.20.110">
    <property type="match status" value="2"/>
</dbReference>
<feature type="region of interest" description="Disordered" evidence="1">
    <location>
        <begin position="28"/>
        <end position="55"/>
    </location>
</feature>
<sequence length="654" mass="71054">MKKILVFLLVCVLALGFAGCADKRIEANRPPTDQVEGGGKEDETEKPDDKDDDFSVSDTVELYSCTFRGTAAKKESSLRAVSSAAYLKEGDTFYIDVTLIDLEDTVDFIYTVVINGIKYRNSDGVLGNTERDRKEKTVTFSVELVYDGVTDTYGIDDIVIMSDLSIRYYVTIADEYKPVVLPTRTGDGTEENPYLIYNAEMLLDMIEYPAGTYFRQANDIDLSAVDTGEKYQNGENAPVDRWKPIGTAAYPFRSHFDGNGFKIARLSIQRFDWSYQSEGVGLFGYAENCEFKNVTLEDYRVEVRYTRTVGALVGFAQNCVVTDCKLVQGRKENFESGSWSFSNMGGLVGFANQSYIEGCSVTSDLGLFGESPTVYPRVGMLGGVVGELRRSVMLNCKFSGKIESGIVAGGVVGRCDEAVIAGCESDANIYSALIAGGIVGQLWRSNLMMSAFSGVISFPERADMPIGEYTYFGGIVGDAGVEYGSYSDLLDGVMTKSEIRGCKFSGEIRNESYMGDLYRALAGGICARLYDCEISDAEVCGAFIIADSAFALAALNGGGEGWIEGSVVGDVDLEAMSGMGSVADGVVCHNVYVDSESYFADGSDAVAIVDWQAQAENIQLSDAWSRGSGRPTLLYAGILPDEILQQIKDMMPPV</sequence>
<protein>
    <recommendedName>
        <fullName evidence="5">GLUG domain-containing protein</fullName>
    </recommendedName>
</protein>
<evidence type="ECO:0000313" key="3">
    <source>
        <dbReference type="EMBL" id="RXZ62345.1"/>
    </source>
</evidence>
<reference evidence="3 4" key="1">
    <citation type="journal article" date="2019" name="Gut">
        <title>Antibiotics-induced monodominance of a novel gut bacterial order.</title>
        <authorList>
            <person name="Hildebrand F."/>
            <person name="Moitinho-Silva L."/>
            <person name="Blasche S."/>
            <person name="Jahn M.T."/>
            <person name="Gossmann T.I."/>
            <person name="Heuerta-Cepas J."/>
            <person name="Hercog R."/>
            <person name="Luetge M."/>
            <person name="Bahram M."/>
            <person name="Pryszlak A."/>
            <person name="Alves R.J."/>
            <person name="Waszak S.M."/>
            <person name="Zhu A."/>
            <person name="Ye L."/>
            <person name="Costea P.I."/>
            <person name="Aalvink S."/>
            <person name="Belzer C."/>
            <person name="Forslund S.K."/>
            <person name="Sunagawa S."/>
            <person name="Hentschel U."/>
            <person name="Merten C."/>
            <person name="Patil K.R."/>
            <person name="Benes V."/>
            <person name="Bork P."/>
        </authorList>
    </citation>
    <scope>NUCLEOTIDE SEQUENCE [LARGE SCALE GENOMIC DNA]</scope>
    <source>
        <strain evidence="3 4">HDS1380</strain>
    </source>
</reference>
<evidence type="ECO:0000256" key="1">
    <source>
        <dbReference type="SAM" id="MobiDB-lite"/>
    </source>
</evidence>
<evidence type="ECO:0008006" key="5">
    <source>
        <dbReference type="Google" id="ProtNLM"/>
    </source>
</evidence>
<keyword evidence="4" id="KW-1185">Reference proteome</keyword>
<comment type="caution">
    <text evidence="3">The sequence shown here is derived from an EMBL/GenBank/DDBJ whole genome shotgun (WGS) entry which is preliminary data.</text>
</comment>
<dbReference type="RefSeq" id="WP_129225967.1">
    <property type="nucleotide sequence ID" value="NZ_SDOZ01000002.1"/>
</dbReference>
<feature type="signal peptide" evidence="2">
    <location>
        <begin position="1"/>
        <end position="20"/>
    </location>
</feature>
<proteinExistence type="predicted"/>
<dbReference type="Proteomes" id="UP000291269">
    <property type="component" value="Unassembled WGS sequence"/>
</dbReference>
<evidence type="ECO:0000313" key="4">
    <source>
        <dbReference type="Proteomes" id="UP000291269"/>
    </source>
</evidence>
<name>A0A4Q2KCN9_9FIRM</name>
<accession>A0A4Q2KCN9</accession>
<keyword evidence="2" id="KW-0732">Signal</keyword>
<dbReference type="PROSITE" id="PS51257">
    <property type="entry name" value="PROKAR_LIPOPROTEIN"/>
    <property type="match status" value="1"/>
</dbReference>
<gene>
    <name evidence="3" type="ORF">ESZ91_08110</name>
</gene>
<feature type="chain" id="PRO_5038927916" description="GLUG domain-containing protein" evidence="2">
    <location>
        <begin position="21"/>
        <end position="654"/>
    </location>
</feature>
<organism evidence="3 4">
    <name type="scientific">Candidatus Borkfalkia ceftriaxoniphila</name>
    <dbReference type="NCBI Taxonomy" id="2508949"/>
    <lineage>
        <taxon>Bacteria</taxon>
        <taxon>Bacillati</taxon>
        <taxon>Bacillota</taxon>
        <taxon>Clostridia</taxon>
        <taxon>Christensenellales</taxon>
        <taxon>Christensenellaceae</taxon>
        <taxon>Candidatus Borkfalkia</taxon>
    </lineage>
</organism>
<dbReference type="EMBL" id="SDOZ01000002">
    <property type="protein sequence ID" value="RXZ62345.1"/>
    <property type="molecule type" value="Genomic_DNA"/>
</dbReference>
<dbReference type="OrthoDB" id="1947361at2"/>
<feature type="compositionally biased region" description="Basic and acidic residues" evidence="1">
    <location>
        <begin position="38"/>
        <end position="49"/>
    </location>
</feature>
<evidence type="ECO:0000256" key="2">
    <source>
        <dbReference type="SAM" id="SignalP"/>
    </source>
</evidence>